<evidence type="ECO:0000256" key="2">
    <source>
        <dbReference type="SAM" id="Phobius"/>
    </source>
</evidence>
<accession>A0A3P3TVE6</accession>
<dbReference type="Proteomes" id="UP000267017">
    <property type="component" value="Unassembled WGS sequence"/>
</dbReference>
<dbReference type="NCBIfam" id="TIGR01730">
    <property type="entry name" value="RND_mfp"/>
    <property type="match status" value="1"/>
</dbReference>
<dbReference type="SUPFAM" id="SSF111369">
    <property type="entry name" value="HlyD-like secretion proteins"/>
    <property type="match status" value="1"/>
</dbReference>
<dbReference type="Gene3D" id="2.40.50.100">
    <property type="match status" value="1"/>
</dbReference>
<dbReference type="RefSeq" id="WP_128629736.1">
    <property type="nucleotide sequence ID" value="NZ_RRCN01000001.1"/>
</dbReference>
<dbReference type="GO" id="GO:1990281">
    <property type="term" value="C:efflux pump complex"/>
    <property type="evidence" value="ECO:0007669"/>
    <property type="project" value="TreeGrafter"/>
</dbReference>
<dbReference type="Gene3D" id="2.40.420.20">
    <property type="match status" value="1"/>
</dbReference>
<dbReference type="PANTHER" id="PTHR30469">
    <property type="entry name" value="MULTIDRUG RESISTANCE PROTEIN MDTA"/>
    <property type="match status" value="1"/>
</dbReference>
<dbReference type="Gene3D" id="2.40.30.170">
    <property type="match status" value="1"/>
</dbReference>
<comment type="similarity">
    <text evidence="1">Belongs to the membrane fusion protein (MFP) (TC 8.A.1) family.</text>
</comment>
<keyword evidence="2" id="KW-1133">Transmembrane helix</keyword>
<proteinExistence type="inferred from homology"/>
<sequence>MNKSIAVKWIKRVVIIFLLAGSGFFLYQKYKPAPEAPVEAPAPITFQVTQETITQEIQVKGKSAYTDQTDVFAPFTGPIKQWHVENGQAVRKGAALFSLDSKTLQNEVQQMESEMMKSRLENKLNKISAKQGEGAEQPGVTEEERKKAFADRESKRLMSDINEEAIAVKEQDIAFKKSLIGMSTVSAPASGVFLLNETDTKTRMVNEGQYVGTVVNTGKLQFTAAVSEQEIFRIKAGMPVKVQMTGKKEIPLTGKVSRISKFAKKGAENDPKQVSQFDIVIDLKPDPSLIGGISLEGKIETARKEKAIVVPSLAVMREQNEAYVMLDKGNGNYERQTIQTGIETDDKTEVLNGLKPGDTVVLP</sequence>
<feature type="domain" description="Multidrug resistance protein MdtA-like C-terminal permuted SH3" evidence="3">
    <location>
        <begin position="307"/>
        <end position="361"/>
    </location>
</feature>
<dbReference type="InterPro" id="IPR006143">
    <property type="entry name" value="RND_pump_MFP"/>
</dbReference>
<keyword evidence="5" id="KW-1185">Reference proteome</keyword>
<gene>
    <name evidence="4" type="ORF">EHV15_01580</name>
</gene>
<dbReference type="InterPro" id="IPR058627">
    <property type="entry name" value="MdtA-like_C"/>
</dbReference>
<feature type="transmembrane region" description="Helical" evidence="2">
    <location>
        <begin position="9"/>
        <end position="27"/>
    </location>
</feature>
<dbReference type="OrthoDB" id="2541666at2"/>
<dbReference type="Pfam" id="PF25967">
    <property type="entry name" value="RND-MFP_C"/>
    <property type="match status" value="1"/>
</dbReference>
<dbReference type="AlphaFoldDB" id="A0A3P3TVE6"/>
<evidence type="ECO:0000259" key="3">
    <source>
        <dbReference type="Pfam" id="PF25967"/>
    </source>
</evidence>
<evidence type="ECO:0000313" key="4">
    <source>
        <dbReference type="EMBL" id="RRJ61810.1"/>
    </source>
</evidence>
<dbReference type="EMBL" id="RRCN01000001">
    <property type="protein sequence ID" value="RRJ61810.1"/>
    <property type="molecule type" value="Genomic_DNA"/>
</dbReference>
<organism evidence="4 5">
    <name type="scientific">Paenibacillus oralis</name>
    <dbReference type="NCBI Taxonomy" id="2490856"/>
    <lineage>
        <taxon>Bacteria</taxon>
        <taxon>Bacillati</taxon>
        <taxon>Bacillota</taxon>
        <taxon>Bacilli</taxon>
        <taxon>Bacillales</taxon>
        <taxon>Paenibacillaceae</taxon>
        <taxon>Paenibacillus</taxon>
    </lineage>
</organism>
<name>A0A3P3TVE6_9BACL</name>
<reference evidence="4 5" key="1">
    <citation type="submission" date="2018-11" db="EMBL/GenBank/DDBJ databases">
        <title>Genome sequencing of Paenibacillus sp. KCOM 3021 (= ChDC PVNT-B20).</title>
        <authorList>
            <person name="Kook J.-K."/>
            <person name="Park S.-N."/>
            <person name="Lim Y.K."/>
        </authorList>
    </citation>
    <scope>NUCLEOTIDE SEQUENCE [LARGE SCALE GENOMIC DNA]</scope>
    <source>
        <strain evidence="4 5">KCOM 3021</strain>
    </source>
</reference>
<evidence type="ECO:0000256" key="1">
    <source>
        <dbReference type="ARBA" id="ARBA00009477"/>
    </source>
</evidence>
<dbReference type="GO" id="GO:0015562">
    <property type="term" value="F:efflux transmembrane transporter activity"/>
    <property type="evidence" value="ECO:0007669"/>
    <property type="project" value="TreeGrafter"/>
</dbReference>
<dbReference type="PANTHER" id="PTHR30469:SF15">
    <property type="entry name" value="HLYD FAMILY OF SECRETION PROTEINS"/>
    <property type="match status" value="1"/>
</dbReference>
<keyword evidence="2" id="KW-0812">Transmembrane</keyword>
<evidence type="ECO:0000313" key="5">
    <source>
        <dbReference type="Proteomes" id="UP000267017"/>
    </source>
</evidence>
<keyword evidence="2" id="KW-0472">Membrane</keyword>
<protein>
    <submittedName>
        <fullName evidence="4">Efflux RND transporter periplasmic adaptor subunit</fullName>
    </submittedName>
</protein>
<comment type="caution">
    <text evidence="4">The sequence shown here is derived from an EMBL/GenBank/DDBJ whole genome shotgun (WGS) entry which is preliminary data.</text>
</comment>